<dbReference type="Proteomes" id="UP000054495">
    <property type="component" value="Unassembled WGS sequence"/>
</dbReference>
<name>A0A0D6L775_9BILA</name>
<dbReference type="InterPro" id="IPR053317">
    <property type="entry name" value="Tubulin_polyglutamylase"/>
</dbReference>
<comment type="similarity">
    <text evidence="1">Belongs to the tubulin--tyrosine ligase family.</text>
</comment>
<evidence type="ECO:0000256" key="1">
    <source>
        <dbReference type="ARBA" id="ARBA00006820"/>
    </source>
</evidence>
<reference evidence="2 3" key="1">
    <citation type="submission" date="2013-05" db="EMBL/GenBank/DDBJ databases">
        <title>Draft genome of the parasitic nematode Anyclostoma ceylanicum.</title>
        <authorList>
            <person name="Mitreva M."/>
        </authorList>
    </citation>
    <scope>NUCLEOTIDE SEQUENCE [LARGE SCALE GENOMIC DNA]</scope>
</reference>
<dbReference type="Pfam" id="PF03133">
    <property type="entry name" value="TTL"/>
    <property type="match status" value="1"/>
</dbReference>
<gene>
    <name evidence="2" type="ORF">ANCCEY_13593</name>
</gene>
<dbReference type="InterPro" id="IPR004344">
    <property type="entry name" value="TTL/TTLL_fam"/>
</dbReference>
<accession>A0A0D6L775</accession>
<evidence type="ECO:0000313" key="2">
    <source>
        <dbReference type="EMBL" id="EPB67319.1"/>
    </source>
</evidence>
<sequence length="143" mass="16743">MLRLMGYEVVSGSEPMEWDVLWTHEYSLMNDLYMGAIRRAKPHQIVNHVAGSGYYTSKVSLATSRASKDTLRAFQLPKQKELLLAFAKDNPHMLWVQKDNTHRNIRVRKLEEMNLNKENSFVQQFVDKPLLIDNRYQPPPRTL</sequence>
<dbReference type="PROSITE" id="PS51221">
    <property type="entry name" value="TTL"/>
    <property type="match status" value="1"/>
</dbReference>
<proteinExistence type="inferred from homology"/>
<dbReference type="AlphaFoldDB" id="A0A0D6L775"/>
<dbReference type="EMBL" id="KE125718">
    <property type="protein sequence ID" value="EPB67319.1"/>
    <property type="molecule type" value="Genomic_DNA"/>
</dbReference>
<dbReference type="PANTHER" id="PTHR47113">
    <property type="entry name" value="LD09343P"/>
    <property type="match status" value="1"/>
</dbReference>
<evidence type="ECO:0000313" key="3">
    <source>
        <dbReference type="Proteomes" id="UP000054495"/>
    </source>
</evidence>
<protein>
    <submittedName>
        <fullName evidence="2">Uncharacterized protein</fullName>
    </submittedName>
</protein>
<keyword evidence="3" id="KW-1185">Reference proteome</keyword>
<dbReference type="GO" id="GO:0019098">
    <property type="term" value="P:reproductive behavior"/>
    <property type="evidence" value="ECO:0007669"/>
    <property type="project" value="UniProtKB-ARBA"/>
</dbReference>
<dbReference type="PANTHER" id="PTHR47113:SF1">
    <property type="entry name" value="LD09343P"/>
    <property type="match status" value="1"/>
</dbReference>
<organism evidence="2 3">
    <name type="scientific">Ancylostoma ceylanicum</name>
    <dbReference type="NCBI Taxonomy" id="53326"/>
    <lineage>
        <taxon>Eukaryota</taxon>
        <taxon>Metazoa</taxon>
        <taxon>Ecdysozoa</taxon>
        <taxon>Nematoda</taxon>
        <taxon>Chromadorea</taxon>
        <taxon>Rhabditida</taxon>
        <taxon>Rhabditina</taxon>
        <taxon>Rhabditomorpha</taxon>
        <taxon>Strongyloidea</taxon>
        <taxon>Ancylostomatidae</taxon>
        <taxon>Ancylostomatinae</taxon>
        <taxon>Ancylostoma</taxon>
    </lineage>
</organism>